<protein>
    <submittedName>
        <fullName evidence="1">Uncharacterized protein</fullName>
    </submittedName>
</protein>
<name>A0A375CJG6_9BURK</name>
<dbReference type="AlphaFoldDB" id="A0A375CJG6"/>
<reference evidence="1" key="1">
    <citation type="submission" date="2018-01" db="EMBL/GenBank/DDBJ databases">
        <authorList>
            <person name="Clerissi C."/>
        </authorList>
    </citation>
    <scope>NUCLEOTIDE SEQUENCE</scope>
    <source>
        <strain evidence="1">Cupriavidus taiwanensis LMG 19430</strain>
    </source>
</reference>
<comment type="caution">
    <text evidence="1">The sequence shown here is derived from an EMBL/GenBank/DDBJ whole genome shotgun (WGS) entry which is preliminary data.</text>
</comment>
<dbReference type="Proteomes" id="UP000257016">
    <property type="component" value="Unassembled WGS sequence"/>
</dbReference>
<evidence type="ECO:0000313" key="1">
    <source>
        <dbReference type="EMBL" id="SOY71863.1"/>
    </source>
</evidence>
<sequence length="34" mass="3839">MPEYRCPDGSGNETYGISCECCDCSDPWIHRGKE</sequence>
<dbReference type="EMBL" id="OFSN01000019">
    <property type="protein sequence ID" value="SOY71863.1"/>
    <property type="molecule type" value="Genomic_DNA"/>
</dbReference>
<proteinExistence type="predicted"/>
<accession>A0A375CJG6</accession>
<organism evidence="1">
    <name type="scientific">Cupriavidus taiwanensis</name>
    <dbReference type="NCBI Taxonomy" id="164546"/>
    <lineage>
        <taxon>Bacteria</taxon>
        <taxon>Pseudomonadati</taxon>
        <taxon>Pseudomonadota</taxon>
        <taxon>Betaproteobacteria</taxon>
        <taxon>Burkholderiales</taxon>
        <taxon>Burkholderiaceae</taxon>
        <taxon>Cupriavidus</taxon>
    </lineage>
</organism>
<gene>
    <name evidence="1" type="ORF">CBM2586_B130583</name>
</gene>